<reference evidence="3 4" key="2">
    <citation type="submission" date="2019-07" db="EMBL/GenBank/DDBJ databases">
        <authorList>
            <person name="Huang Y."/>
        </authorList>
    </citation>
    <scope>NUCLEOTIDE SEQUENCE [LARGE SCALE GENOMIC DNA]</scope>
    <source>
        <strain evidence="3 4">HY188</strain>
    </source>
</reference>
<keyword evidence="1" id="KW-0732">Signal</keyword>
<sequence length="329" mass="35297">MRRVLRWAAVAGTALLLTVCVALAASFVHHRNALDREDALLDPPGTMVSVDGHRMHVYTEGGEGAAPDAPTLVFLSGGGTASPVLDFTPLFSRLSGDFRIAVVERLGYGFSDVADEPRDVDTVLSETRQALGEAGVHGPYVLFPHSMAGLAAIRWAQLQPEEVAGIVGLDAAVPQSYSHIAIPNSLLLHAFSVAAKLGLTRLAPSFADGRPAIASGGLSAADEDVYRAILYRRTETTPMIREIEAVKENAEKVGAAPPPQVPMLFFTSNGEGTGIDTDTWRGYQRAFLDKVHDSRQVILESGHYVHDYETDTIAGTARNFIDGLDDPPR</sequence>
<protein>
    <submittedName>
        <fullName evidence="3">Alpha/beta hydrolase</fullName>
    </submittedName>
</protein>
<evidence type="ECO:0000256" key="1">
    <source>
        <dbReference type="SAM" id="SignalP"/>
    </source>
</evidence>
<dbReference type="PANTHER" id="PTHR43798">
    <property type="entry name" value="MONOACYLGLYCEROL LIPASE"/>
    <property type="match status" value="1"/>
</dbReference>
<dbReference type="EMBL" id="CP041765">
    <property type="protein sequence ID" value="QDQ98531.1"/>
    <property type="molecule type" value="Genomic_DNA"/>
</dbReference>
<proteinExistence type="predicted"/>
<evidence type="ECO:0000259" key="2">
    <source>
        <dbReference type="Pfam" id="PF00561"/>
    </source>
</evidence>
<feature type="signal peptide" evidence="1">
    <location>
        <begin position="1"/>
        <end position="24"/>
    </location>
</feature>
<dbReference type="SUPFAM" id="SSF53474">
    <property type="entry name" value="alpha/beta-Hydrolases"/>
    <property type="match status" value="1"/>
</dbReference>
<dbReference type="InterPro" id="IPR029058">
    <property type="entry name" value="AB_hydrolase_fold"/>
</dbReference>
<dbReference type="GO" id="GO:0016020">
    <property type="term" value="C:membrane"/>
    <property type="evidence" value="ECO:0007669"/>
    <property type="project" value="TreeGrafter"/>
</dbReference>
<dbReference type="AlphaFoldDB" id="A0A516X788"/>
<evidence type="ECO:0000313" key="3">
    <source>
        <dbReference type="EMBL" id="QDQ98531.1"/>
    </source>
</evidence>
<dbReference type="InterPro" id="IPR000073">
    <property type="entry name" value="AB_hydrolase_1"/>
</dbReference>
<dbReference type="Pfam" id="PF00561">
    <property type="entry name" value="Abhydrolase_1"/>
    <property type="match status" value="1"/>
</dbReference>
<dbReference type="Gene3D" id="3.40.50.1820">
    <property type="entry name" value="alpha/beta hydrolase"/>
    <property type="match status" value="1"/>
</dbReference>
<dbReference type="RefSeq" id="WP_143909936.1">
    <property type="nucleotide sequence ID" value="NZ_CP041765.1"/>
</dbReference>
<evidence type="ECO:0000313" key="4">
    <source>
        <dbReference type="Proteomes" id="UP000317344"/>
    </source>
</evidence>
<keyword evidence="3" id="KW-0378">Hydrolase</keyword>
<feature type="domain" description="AB hydrolase-1" evidence="2">
    <location>
        <begin position="70"/>
        <end position="178"/>
    </location>
</feature>
<dbReference type="PANTHER" id="PTHR43798:SF33">
    <property type="entry name" value="HYDROLASE, PUTATIVE (AFU_ORTHOLOGUE AFUA_2G14860)-RELATED"/>
    <property type="match status" value="1"/>
</dbReference>
<name>A0A516X788_9ACTN</name>
<dbReference type="OrthoDB" id="7185741at2"/>
<dbReference type="InterPro" id="IPR050266">
    <property type="entry name" value="AB_hydrolase_sf"/>
</dbReference>
<keyword evidence="4" id="KW-1185">Reference proteome</keyword>
<accession>A0A516X788</accession>
<gene>
    <name evidence="3" type="ORF">FO059_15885</name>
</gene>
<reference evidence="3 4" key="1">
    <citation type="submission" date="2019-07" db="EMBL/GenBank/DDBJ databases">
        <title>Tomitella cavernea sp. nov., an actinomycete isolated from soil.</title>
        <authorList>
            <person name="Cheng J."/>
        </authorList>
    </citation>
    <scope>NUCLEOTIDE SEQUENCE [LARGE SCALE GENOMIC DNA]</scope>
    <source>
        <strain evidence="3 4">HY188</strain>
    </source>
</reference>
<feature type="chain" id="PRO_5021872316" evidence="1">
    <location>
        <begin position="25"/>
        <end position="329"/>
    </location>
</feature>
<dbReference type="Proteomes" id="UP000317344">
    <property type="component" value="Chromosome"/>
</dbReference>
<dbReference type="GO" id="GO:0016787">
    <property type="term" value="F:hydrolase activity"/>
    <property type="evidence" value="ECO:0007669"/>
    <property type="project" value="UniProtKB-KW"/>
</dbReference>
<dbReference type="KEGG" id="toy:FO059_15885"/>
<organism evidence="3 4">
    <name type="scientific">Tomitella fengzijianii</name>
    <dbReference type="NCBI Taxonomy" id="2597660"/>
    <lineage>
        <taxon>Bacteria</taxon>
        <taxon>Bacillati</taxon>
        <taxon>Actinomycetota</taxon>
        <taxon>Actinomycetes</taxon>
        <taxon>Mycobacteriales</taxon>
        <taxon>Tomitella</taxon>
    </lineage>
</organism>